<dbReference type="InterPro" id="IPR045865">
    <property type="entry name" value="ACT-like_dom_sf"/>
</dbReference>
<evidence type="ECO:0000259" key="10">
    <source>
        <dbReference type="PROSITE" id="PS51671"/>
    </source>
</evidence>
<dbReference type="SMART" id="SM00810">
    <property type="entry name" value="Alpha-amyl_C2"/>
    <property type="match status" value="1"/>
</dbReference>
<keyword evidence="5 9" id="KW-0378">Hydrolase</keyword>
<dbReference type="EC" id="3.2.1.1" evidence="4 9"/>
<protein>
    <recommendedName>
        <fullName evidence="4 9">Alpha-amylase</fullName>
        <ecNumber evidence="4 9">3.2.1.1</ecNumber>
    </recommendedName>
</protein>
<evidence type="ECO:0000256" key="1">
    <source>
        <dbReference type="ARBA" id="ARBA00000548"/>
    </source>
</evidence>
<keyword evidence="6 9" id="KW-0119">Carbohydrate metabolism</keyword>
<evidence type="ECO:0000313" key="11">
    <source>
        <dbReference type="EMBL" id="CAE0504950.1"/>
    </source>
</evidence>
<dbReference type="GO" id="GO:0005509">
    <property type="term" value="F:calcium ion binding"/>
    <property type="evidence" value="ECO:0007669"/>
    <property type="project" value="InterPro"/>
</dbReference>
<dbReference type="EMBL" id="HBIP01032840">
    <property type="protein sequence ID" value="CAE0504950.1"/>
    <property type="molecule type" value="Transcribed_RNA"/>
</dbReference>
<dbReference type="CDD" id="cd04873">
    <property type="entry name" value="ACT_UUR-ACR-like"/>
    <property type="match status" value="1"/>
</dbReference>
<comment type="cofactor">
    <cofactor evidence="2">
        <name>Ca(2+)</name>
        <dbReference type="ChEBI" id="CHEBI:29108"/>
    </cofactor>
</comment>
<evidence type="ECO:0000256" key="2">
    <source>
        <dbReference type="ARBA" id="ARBA00001913"/>
    </source>
</evidence>
<reference evidence="11" key="1">
    <citation type="submission" date="2021-01" db="EMBL/GenBank/DDBJ databases">
        <authorList>
            <person name="Corre E."/>
            <person name="Pelletier E."/>
            <person name="Niang G."/>
            <person name="Scheremetjew M."/>
            <person name="Finn R."/>
            <person name="Kale V."/>
            <person name="Holt S."/>
            <person name="Cochrane G."/>
            <person name="Meng A."/>
            <person name="Brown T."/>
            <person name="Cohen L."/>
        </authorList>
    </citation>
    <scope>NUCLEOTIDE SEQUENCE</scope>
    <source>
        <strain evidence="11">CCMP1320</strain>
    </source>
</reference>
<dbReference type="InterPro" id="IPR006047">
    <property type="entry name" value="GH13_cat_dom"/>
</dbReference>
<evidence type="ECO:0000256" key="7">
    <source>
        <dbReference type="ARBA" id="ARBA00023295"/>
    </source>
</evidence>
<dbReference type="Gene3D" id="2.60.40.1180">
    <property type="entry name" value="Golgi alpha-mannosidase II"/>
    <property type="match status" value="1"/>
</dbReference>
<dbReference type="PANTHER" id="PTHR43447">
    <property type="entry name" value="ALPHA-AMYLASE"/>
    <property type="match status" value="1"/>
</dbReference>
<evidence type="ECO:0000256" key="5">
    <source>
        <dbReference type="ARBA" id="ARBA00022801"/>
    </source>
</evidence>
<evidence type="ECO:0000256" key="3">
    <source>
        <dbReference type="ARBA" id="ARBA00008061"/>
    </source>
</evidence>
<dbReference type="InterPro" id="IPR013780">
    <property type="entry name" value="Glyco_hydro_b"/>
</dbReference>
<evidence type="ECO:0000256" key="9">
    <source>
        <dbReference type="RuleBase" id="RU361134"/>
    </source>
</evidence>
<evidence type="ECO:0000256" key="4">
    <source>
        <dbReference type="ARBA" id="ARBA00012595"/>
    </source>
</evidence>
<dbReference type="AlphaFoldDB" id="A0A7S3R863"/>
<dbReference type="Pfam" id="PF00128">
    <property type="entry name" value="Alpha-amylase"/>
    <property type="match status" value="1"/>
</dbReference>
<evidence type="ECO:0000256" key="8">
    <source>
        <dbReference type="RuleBase" id="RU003615"/>
    </source>
</evidence>
<dbReference type="Pfam" id="PF07821">
    <property type="entry name" value="Alpha-amyl_C2"/>
    <property type="match status" value="1"/>
</dbReference>
<evidence type="ECO:0000256" key="6">
    <source>
        <dbReference type="ARBA" id="ARBA00023277"/>
    </source>
</evidence>
<dbReference type="PROSITE" id="PS51671">
    <property type="entry name" value="ACT"/>
    <property type="match status" value="1"/>
</dbReference>
<dbReference type="PRINTS" id="PR00110">
    <property type="entry name" value="ALPHAAMYLASE"/>
</dbReference>
<dbReference type="SUPFAM" id="SSF51011">
    <property type="entry name" value="Glycosyl hydrolase domain"/>
    <property type="match status" value="1"/>
</dbReference>
<keyword evidence="7 9" id="KW-0326">Glycosidase</keyword>
<dbReference type="SMART" id="SM00642">
    <property type="entry name" value="Aamy"/>
    <property type="match status" value="1"/>
</dbReference>
<dbReference type="Gene3D" id="3.20.20.80">
    <property type="entry name" value="Glycosidases"/>
    <property type="match status" value="1"/>
</dbReference>
<comment type="similarity">
    <text evidence="3 8">Belongs to the glycosyl hydrolase 13 family.</text>
</comment>
<comment type="catalytic activity">
    <reaction evidence="1 9">
        <text>Endohydrolysis of (1-&gt;4)-alpha-D-glucosidic linkages in polysaccharides containing three or more (1-&gt;4)-alpha-linked D-glucose units.</text>
        <dbReference type="EC" id="3.2.1.1"/>
    </reaction>
</comment>
<dbReference type="GO" id="GO:0004556">
    <property type="term" value="F:alpha-amylase activity"/>
    <property type="evidence" value="ECO:0007669"/>
    <property type="project" value="UniProtKB-UniRule"/>
</dbReference>
<dbReference type="CDD" id="cd11314">
    <property type="entry name" value="AmyAc_arch_bac_plant_AmyA"/>
    <property type="match status" value="1"/>
</dbReference>
<dbReference type="InterPro" id="IPR017853">
    <property type="entry name" value="GH"/>
</dbReference>
<organism evidence="11">
    <name type="scientific">Dunaliella tertiolecta</name>
    <name type="common">Green alga</name>
    <dbReference type="NCBI Taxonomy" id="3047"/>
    <lineage>
        <taxon>Eukaryota</taxon>
        <taxon>Viridiplantae</taxon>
        <taxon>Chlorophyta</taxon>
        <taxon>core chlorophytes</taxon>
        <taxon>Chlorophyceae</taxon>
        <taxon>CS clade</taxon>
        <taxon>Chlamydomonadales</taxon>
        <taxon>Dunaliellaceae</taxon>
        <taxon>Dunaliella</taxon>
    </lineage>
</organism>
<sequence>MRTHLPRETLWRTKESSTSSVLPAKIAALPTVSRAKPKPLALASTSTGLFGSKGRIQRLPLHMVRAAAPEAPTAEEEEEEDLLKVHIDNQSDSENTVLTVEGKDQPHLLMTLSGALTTAGYMVVSADITSDNGLVLDVFRLRTEDNQKVPESSFRDLRTLILNLTRTSNRSGMPAIYGVVAAAEVDRLAPLSAMGGGAQDEVSSLELSAALMAQAAADLVAREREILDLSQPDKGTSVREMAVKERGRKEAAAVLERRMSAMEALLVSRRSVSMEPSRQKKAGISEKLKQEEGVFSACGTGRELLLQAFNWESCHTNFYQQLIERAPQIQADGFTAVWCPPPSNAVSDQGYLPGDYYDLNSKYGTEEELRKVISVFHDLGIKVIADIVINHRCAQFQSEDGRWNKYGGKMNWDETAICSGNEQFGGRGNPKQGDDYGAAPNIDHSQEFVRKDIIEWLNFLRNDIGFDGWRFDFVRGWPGHFAKQYIEATNPAFALGEYWDCCEYTDGVLKYSQDNHRQQTVDWCDNTGGMSSAFDFTTKGILQEAVGRCEYWRLADSEGRPPGVIGLWPSRAVTFLDNHDTGSTLNHWPYPWKNLPEGYAYLLTHCGTPCVFIDHLLTEKGGLRKAILELMALRQKHGINARSKVHIHKAAGDFYAAVIDDKIVVKIGPGDFSPRRVGIRLDGGKETKLACSGHQFAVWEANEEAQEA</sequence>
<dbReference type="InterPro" id="IPR002912">
    <property type="entry name" value="ACT_dom"/>
</dbReference>
<feature type="domain" description="ACT" evidence="10">
    <location>
        <begin position="97"/>
        <end position="173"/>
    </location>
</feature>
<dbReference type="InterPro" id="IPR012850">
    <property type="entry name" value="A-amylase_bs_C"/>
</dbReference>
<gene>
    <name evidence="11" type="ORF">DTER00134_LOCUS20023</name>
</gene>
<name>A0A7S3R863_DUNTE</name>
<dbReference type="InterPro" id="IPR006046">
    <property type="entry name" value="Alpha_amylase"/>
</dbReference>
<proteinExistence type="inferred from homology"/>
<dbReference type="SUPFAM" id="SSF55021">
    <property type="entry name" value="ACT-like"/>
    <property type="match status" value="1"/>
</dbReference>
<dbReference type="GO" id="GO:0005975">
    <property type="term" value="P:carbohydrate metabolic process"/>
    <property type="evidence" value="ECO:0007669"/>
    <property type="project" value="InterPro"/>
</dbReference>
<accession>A0A7S3R863</accession>
<dbReference type="SUPFAM" id="SSF51445">
    <property type="entry name" value="(Trans)glycosidases"/>
    <property type="match status" value="1"/>
</dbReference>